<dbReference type="Pfam" id="PF17783">
    <property type="entry name" value="WHD_CvfB"/>
    <property type="match status" value="1"/>
</dbReference>
<feature type="domain" description="Conserved virulence factor B-like winged helix" evidence="3">
    <location>
        <begin position="220"/>
        <end position="277"/>
    </location>
</feature>
<name>A0A0N1EC22_9HELI</name>
<accession>A0A0N1EC22</accession>
<proteinExistence type="inferred from homology"/>
<dbReference type="RefSeq" id="WP_054197788.1">
    <property type="nucleotide sequence ID" value="NZ_JNOC01000017.1"/>
</dbReference>
<dbReference type="InterPro" id="IPR014464">
    <property type="entry name" value="CvfB_fam"/>
</dbReference>
<evidence type="ECO:0000259" key="3">
    <source>
        <dbReference type="Pfam" id="PF17783"/>
    </source>
</evidence>
<gene>
    <name evidence="4" type="ORF">HPU229334_04080</name>
</gene>
<dbReference type="PANTHER" id="PTHR37296">
    <property type="entry name" value="CONSERVED VIRULENCE FACTOR B"/>
    <property type="match status" value="1"/>
</dbReference>
<dbReference type="InterPro" id="IPR040764">
    <property type="entry name" value="CvfB_WH"/>
</dbReference>
<dbReference type="InterPro" id="IPR036388">
    <property type="entry name" value="WH-like_DNA-bd_sf"/>
</dbReference>
<dbReference type="Pfam" id="PF13509">
    <property type="entry name" value="S1_2"/>
    <property type="match status" value="2"/>
</dbReference>
<dbReference type="PATRIC" id="fig|35818.11.peg.810"/>
<dbReference type="Proteomes" id="UP000037997">
    <property type="component" value="Unassembled WGS sequence"/>
</dbReference>
<dbReference type="Gene3D" id="2.40.50.140">
    <property type="entry name" value="Nucleic acid-binding proteins"/>
    <property type="match status" value="1"/>
</dbReference>
<dbReference type="PANTHER" id="PTHR37296:SF1">
    <property type="entry name" value="CONSERVED VIRULENCE FACTOR B"/>
    <property type="match status" value="1"/>
</dbReference>
<dbReference type="InterPro" id="IPR039566">
    <property type="entry name" value="CvfB_S1_st"/>
</dbReference>
<feature type="domain" description="Conserved virulence factor B first S1" evidence="2">
    <location>
        <begin position="3"/>
        <end position="61"/>
    </location>
</feature>
<evidence type="ECO:0000259" key="2">
    <source>
        <dbReference type="Pfam" id="PF13509"/>
    </source>
</evidence>
<dbReference type="Gene3D" id="1.10.10.10">
    <property type="entry name" value="Winged helix-like DNA-binding domain superfamily/Winged helix DNA-binding domain"/>
    <property type="match status" value="1"/>
</dbReference>
<dbReference type="EMBL" id="JNOC01000017">
    <property type="protein sequence ID" value="KPH56225.1"/>
    <property type="molecule type" value="Genomic_DNA"/>
</dbReference>
<dbReference type="PIRSF" id="PIRSF012524">
    <property type="entry name" value="YitL_S1"/>
    <property type="match status" value="1"/>
</dbReference>
<dbReference type="InterPro" id="IPR012340">
    <property type="entry name" value="NA-bd_OB-fold"/>
</dbReference>
<evidence type="ECO:0000313" key="5">
    <source>
        <dbReference type="Proteomes" id="UP000037997"/>
    </source>
</evidence>
<protein>
    <submittedName>
        <fullName evidence="4">Uncharacterized protein</fullName>
    </submittedName>
</protein>
<reference evidence="4 5" key="1">
    <citation type="submission" date="2014-06" db="EMBL/GenBank/DDBJ databases">
        <title>Helicobacter pullorum isolates in fresh chicken meat - phenotypic and genotypic features.</title>
        <authorList>
            <person name="Borges V."/>
            <person name="Santos A."/>
            <person name="Correia C.B."/>
            <person name="Saraiva M."/>
            <person name="Menard A."/>
            <person name="Vieira L."/>
            <person name="Sampaio D.A."/>
            <person name="Gomes J.P."/>
            <person name="Oleastro M."/>
        </authorList>
    </citation>
    <scope>NUCLEOTIDE SEQUENCE [LARGE SCALE GENOMIC DNA]</scope>
    <source>
        <strain evidence="4 5">229334/12</strain>
    </source>
</reference>
<comment type="similarity">
    <text evidence="1">Belongs to the CvfB family.</text>
</comment>
<feature type="domain" description="Conserved virulence factor B first S1" evidence="2">
    <location>
        <begin position="69"/>
        <end position="124"/>
    </location>
</feature>
<sequence>MIIGIKQKLRISRIVDFGVYLQSGQEEVLLPKKYVLEDSKIGEEIEVFLYHDSEGRVIATTLEPKAQRGEIALLRVVGKNEWGCFLDLGIAKDLFMPTKTPHKFNLDSQVLVFITTDRENRLIAKSNIKSFLKSFKEAPKGLYKVSSKVEIVPFRESNLGYECVVDGEYLGLLYKNEIFSQININQKIEAFIKRIYPNGKCDLSLKPPMAKKDTTNEAKKVLERLKENGGHLGLHYDSTPQEITEILKMSKKSFKSALTWLLEQDKITLKAKEGIWLKD</sequence>
<organism evidence="4 5">
    <name type="scientific">Helicobacter pullorum</name>
    <dbReference type="NCBI Taxonomy" id="35818"/>
    <lineage>
        <taxon>Bacteria</taxon>
        <taxon>Pseudomonadati</taxon>
        <taxon>Campylobacterota</taxon>
        <taxon>Epsilonproteobacteria</taxon>
        <taxon>Campylobacterales</taxon>
        <taxon>Helicobacteraceae</taxon>
        <taxon>Helicobacter</taxon>
    </lineage>
</organism>
<evidence type="ECO:0000313" key="4">
    <source>
        <dbReference type="EMBL" id="KPH56225.1"/>
    </source>
</evidence>
<evidence type="ECO:0000256" key="1">
    <source>
        <dbReference type="PIRNR" id="PIRNR012524"/>
    </source>
</evidence>
<dbReference type="AlphaFoldDB" id="A0A0N1EC22"/>
<dbReference type="STRING" id="35818.HPU229336_09585"/>
<comment type="caution">
    <text evidence="4">The sequence shown here is derived from an EMBL/GenBank/DDBJ whole genome shotgun (WGS) entry which is preliminary data.</text>
</comment>